<dbReference type="AlphaFoldDB" id="A0A6V8N499"/>
<comment type="cofactor">
    <cofactor evidence="1">
        <name>FMN</name>
        <dbReference type="ChEBI" id="CHEBI:58210"/>
    </cofactor>
</comment>
<dbReference type="InterPro" id="IPR052174">
    <property type="entry name" value="Flavoredoxin"/>
</dbReference>
<accession>A0A6V8N499</accession>
<protein>
    <submittedName>
        <fullName evidence="5">Flavodoxin</fullName>
    </submittedName>
</protein>
<dbReference type="Pfam" id="PF01613">
    <property type="entry name" value="Flavin_Reduct"/>
    <property type="match status" value="1"/>
</dbReference>
<dbReference type="EMBL" id="BLXZ01000001">
    <property type="protein sequence ID" value="GFO67190.1"/>
    <property type="molecule type" value="Genomic_DNA"/>
</dbReference>
<dbReference type="SUPFAM" id="SSF50475">
    <property type="entry name" value="FMN-binding split barrel"/>
    <property type="match status" value="1"/>
</dbReference>
<name>A0A6V8N499_9BACT</name>
<keyword evidence="2" id="KW-0285">Flavoprotein</keyword>
<dbReference type="PANTHER" id="PTHR43567">
    <property type="entry name" value="FLAVOREDOXIN-RELATED-RELATED"/>
    <property type="match status" value="1"/>
</dbReference>
<evidence type="ECO:0000259" key="4">
    <source>
        <dbReference type="SMART" id="SM00903"/>
    </source>
</evidence>
<dbReference type="Proteomes" id="UP000587586">
    <property type="component" value="Unassembled WGS sequence"/>
</dbReference>
<dbReference type="GO" id="GO:0016646">
    <property type="term" value="F:oxidoreductase activity, acting on the CH-NH group of donors, NAD or NADP as acceptor"/>
    <property type="evidence" value="ECO:0007669"/>
    <property type="project" value="UniProtKB-ARBA"/>
</dbReference>
<evidence type="ECO:0000313" key="6">
    <source>
        <dbReference type="Proteomes" id="UP000587586"/>
    </source>
</evidence>
<sequence length="187" mass="20026">MKQSLGAKTLLFPTPVLLVGTYDANGKPNLMNAAWGGICNSQPPSVAVSLRKATYSYAAIMERQAFTINIPGEAQMQAADYVGIVSGRDQDKFAATGLTPVKSELVDAPYAAEIPFVLECRLVHSFELGLHTQFVGEIVDVKADASVLAADGLPDILKLKPMLFDTAHRGYYGVGEYLGQAFSVGKK</sequence>
<reference evidence="6" key="1">
    <citation type="submission" date="2020-06" db="EMBL/GenBank/DDBJ databases">
        <title>Draft genomic sequecing of Geomonas sp. Red745.</title>
        <authorList>
            <person name="Itoh H."/>
            <person name="Xu Z.X."/>
            <person name="Ushijima N."/>
            <person name="Masuda Y."/>
            <person name="Shiratori Y."/>
            <person name="Senoo K."/>
        </authorList>
    </citation>
    <scope>NUCLEOTIDE SEQUENCE [LARGE SCALE GENOMIC DNA]</scope>
    <source>
        <strain evidence="6">Red745</strain>
    </source>
</reference>
<evidence type="ECO:0000256" key="3">
    <source>
        <dbReference type="ARBA" id="ARBA00038054"/>
    </source>
</evidence>
<dbReference type="SMART" id="SM00903">
    <property type="entry name" value="Flavin_Reduct"/>
    <property type="match status" value="1"/>
</dbReference>
<proteinExistence type="inferred from homology"/>
<keyword evidence="6" id="KW-1185">Reference proteome</keyword>
<feature type="domain" description="Flavin reductase like" evidence="4">
    <location>
        <begin position="9"/>
        <end position="157"/>
    </location>
</feature>
<dbReference type="InterPro" id="IPR012349">
    <property type="entry name" value="Split_barrel_FMN-bd"/>
</dbReference>
<organism evidence="5 6">
    <name type="scientific">Geomonas limicola</name>
    <dbReference type="NCBI Taxonomy" id="2740186"/>
    <lineage>
        <taxon>Bacteria</taxon>
        <taxon>Pseudomonadati</taxon>
        <taxon>Thermodesulfobacteriota</taxon>
        <taxon>Desulfuromonadia</taxon>
        <taxon>Geobacterales</taxon>
        <taxon>Geobacteraceae</taxon>
        <taxon>Geomonas</taxon>
    </lineage>
</organism>
<comment type="caution">
    <text evidence="5">The sequence shown here is derived from an EMBL/GenBank/DDBJ whole genome shotgun (WGS) entry which is preliminary data.</text>
</comment>
<dbReference type="RefSeq" id="WP_183359706.1">
    <property type="nucleotide sequence ID" value="NZ_BLXZ01000001.1"/>
</dbReference>
<gene>
    <name evidence="5" type="ORF">GMLC_07690</name>
</gene>
<dbReference type="PANTHER" id="PTHR43567:SF1">
    <property type="entry name" value="FLAVOREDOXIN"/>
    <property type="match status" value="1"/>
</dbReference>
<dbReference type="GO" id="GO:0010181">
    <property type="term" value="F:FMN binding"/>
    <property type="evidence" value="ECO:0007669"/>
    <property type="project" value="InterPro"/>
</dbReference>
<evidence type="ECO:0000313" key="5">
    <source>
        <dbReference type="EMBL" id="GFO67190.1"/>
    </source>
</evidence>
<evidence type="ECO:0000256" key="1">
    <source>
        <dbReference type="ARBA" id="ARBA00001917"/>
    </source>
</evidence>
<comment type="similarity">
    <text evidence="3">Belongs to the flavoredoxin family.</text>
</comment>
<dbReference type="Gene3D" id="2.30.110.10">
    <property type="entry name" value="Electron Transport, Fmn-binding Protein, Chain A"/>
    <property type="match status" value="1"/>
</dbReference>
<evidence type="ECO:0000256" key="2">
    <source>
        <dbReference type="ARBA" id="ARBA00022630"/>
    </source>
</evidence>
<dbReference type="InterPro" id="IPR002563">
    <property type="entry name" value="Flavin_Rdtase-like_dom"/>
</dbReference>